<dbReference type="InterPro" id="IPR005119">
    <property type="entry name" value="LysR_subst-bd"/>
</dbReference>
<keyword evidence="4" id="KW-0804">Transcription</keyword>
<dbReference type="AlphaFoldDB" id="A0A2W4URY6"/>
<dbReference type="FunFam" id="1.10.10.10:FF:000001">
    <property type="entry name" value="LysR family transcriptional regulator"/>
    <property type="match status" value="1"/>
</dbReference>
<dbReference type="InterPro" id="IPR050950">
    <property type="entry name" value="HTH-type_LysR_regulators"/>
</dbReference>
<name>A0A2W4URY6_9CYAN</name>
<dbReference type="PANTHER" id="PTHR30419:SF8">
    <property type="entry name" value="NITROGEN ASSIMILATION TRANSCRIPTIONAL ACTIVATOR-RELATED"/>
    <property type="match status" value="1"/>
</dbReference>
<sequence>MAGKQAKTLSEKVKLSQLRTLGAVAVTGSFSEAALQLNVSQSTVSHSIAALEEALGVLLIHRGRQKASLTPVGDRIFTQSQQILGLVTDMGKAASQARGVDGGLVRIAAYRSMASEILPGAIAHLHEHHPTVQIAIIEFDNGQELTNALIEGQADLCMADILLQGGEFETFKIMDDPFIALIPPNHPDLQTQLTWENLRQYPLITSPNECCKVIATHLQAAKPPIAVDYLIANDSTAVSMARQGLGIAILPKLAAQPIPKEVRTARLPFDIARPLGLSWLRKTLLTPATYAFLDAFRHLYAEPARDLGDTRRYGVERAPHLEAQDFNEKAAISATRHH</sequence>
<evidence type="ECO:0000313" key="6">
    <source>
        <dbReference type="EMBL" id="PZO19719.1"/>
    </source>
</evidence>
<reference evidence="6 7" key="2">
    <citation type="submission" date="2018-06" db="EMBL/GenBank/DDBJ databases">
        <title>Metagenomic assembly of (sub)arctic Cyanobacteria and their associated microbiome from non-axenic cultures.</title>
        <authorList>
            <person name="Baurain D."/>
        </authorList>
    </citation>
    <scope>NUCLEOTIDE SEQUENCE [LARGE SCALE GENOMIC DNA]</scope>
    <source>
        <strain evidence="6">ULC129bin1</strain>
    </source>
</reference>
<keyword evidence="3" id="KW-0238">DNA-binding</keyword>
<dbReference type="Gene3D" id="1.10.10.10">
    <property type="entry name" value="Winged helix-like DNA-binding domain superfamily/Winged helix DNA-binding domain"/>
    <property type="match status" value="1"/>
</dbReference>
<dbReference type="SUPFAM" id="SSF53850">
    <property type="entry name" value="Periplasmic binding protein-like II"/>
    <property type="match status" value="1"/>
</dbReference>
<dbReference type="CDD" id="cd05466">
    <property type="entry name" value="PBP2_LTTR_substrate"/>
    <property type="match status" value="1"/>
</dbReference>
<dbReference type="Gene3D" id="3.40.190.10">
    <property type="entry name" value="Periplasmic binding protein-like II"/>
    <property type="match status" value="2"/>
</dbReference>
<evidence type="ECO:0000313" key="7">
    <source>
        <dbReference type="Proteomes" id="UP000249354"/>
    </source>
</evidence>
<comment type="caution">
    <text evidence="6">The sequence shown here is derived from an EMBL/GenBank/DDBJ whole genome shotgun (WGS) entry which is preliminary data.</text>
</comment>
<reference evidence="7" key="1">
    <citation type="submission" date="2018-04" db="EMBL/GenBank/DDBJ databases">
        <authorList>
            <person name="Cornet L."/>
        </authorList>
    </citation>
    <scope>NUCLEOTIDE SEQUENCE [LARGE SCALE GENOMIC DNA]</scope>
</reference>
<evidence type="ECO:0000259" key="5">
    <source>
        <dbReference type="PROSITE" id="PS50931"/>
    </source>
</evidence>
<dbReference type="InterPro" id="IPR036388">
    <property type="entry name" value="WH-like_DNA-bd_sf"/>
</dbReference>
<dbReference type="EMBL" id="QBMC01000039">
    <property type="protein sequence ID" value="PZO19719.1"/>
    <property type="molecule type" value="Genomic_DNA"/>
</dbReference>
<dbReference type="GO" id="GO:0005829">
    <property type="term" value="C:cytosol"/>
    <property type="evidence" value="ECO:0007669"/>
    <property type="project" value="TreeGrafter"/>
</dbReference>
<dbReference type="InterPro" id="IPR000847">
    <property type="entry name" value="LysR_HTH_N"/>
</dbReference>
<dbReference type="Pfam" id="PF00126">
    <property type="entry name" value="HTH_1"/>
    <property type="match status" value="1"/>
</dbReference>
<comment type="similarity">
    <text evidence="1">Belongs to the LysR transcriptional regulatory family.</text>
</comment>
<evidence type="ECO:0000256" key="1">
    <source>
        <dbReference type="ARBA" id="ARBA00009437"/>
    </source>
</evidence>
<feature type="domain" description="HTH lysR-type" evidence="5">
    <location>
        <begin position="13"/>
        <end position="70"/>
    </location>
</feature>
<protein>
    <submittedName>
        <fullName evidence="6">LysR family transcriptional regulator</fullName>
    </submittedName>
</protein>
<dbReference type="Proteomes" id="UP000249354">
    <property type="component" value="Unassembled WGS sequence"/>
</dbReference>
<evidence type="ECO:0000256" key="4">
    <source>
        <dbReference type="ARBA" id="ARBA00023163"/>
    </source>
</evidence>
<dbReference type="Pfam" id="PF03466">
    <property type="entry name" value="LysR_substrate"/>
    <property type="match status" value="1"/>
</dbReference>
<organism evidence="6 7">
    <name type="scientific">Leptolyngbya foveolarum</name>
    <dbReference type="NCBI Taxonomy" id="47253"/>
    <lineage>
        <taxon>Bacteria</taxon>
        <taxon>Bacillati</taxon>
        <taxon>Cyanobacteriota</taxon>
        <taxon>Cyanophyceae</taxon>
        <taxon>Leptolyngbyales</taxon>
        <taxon>Leptolyngbyaceae</taxon>
        <taxon>Leptolyngbya group</taxon>
        <taxon>Leptolyngbya</taxon>
    </lineage>
</organism>
<gene>
    <name evidence="6" type="ORF">DCF25_07930</name>
</gene>
<dbReference type="GO" id="GO:0003700">
    <property type="term" value="F:DNA-binding transcription factor activity"/>
    <property type="evidence" value="ECO:0007669"/>
    <property type="project" value="InterPro"/>
</dbReference>
<evidence type="ECO:0000256" key="2">
    <source>
        <dbReference type="ARBA" id="ARBA00023015"/>
    </source>
</evidence>
<dbReference type="PRINTS" id="PR00039">
    <property type="entry name" value="HTHLYSR"/>
</dbReference>
<dbReference type="PROSITE" id="PS50931">
    <property type="entry name" value="HTH_LYSR"/>
    <property type="match status" value="1"/>
</dbReference>
<dbReference type="PANTHER" id="PTHR30419">
    <property type="entry name" value="HTH-TYPE TRANSCRIPTIONAL REGULATOR YBHD"/>
    <property type="match status" value="1"/>
</dbReference>
<evidence type="ECO:0000256" key="3">
    <source>
        <dbReference type="ARBA" id="ARBA00023125"/>
    </source>
</evidence>
<keyword evidence="2" id="KW-0805">Transcription regulation</keyword>
<dbReference type="GO" id="GO:0003677">
    <property type="term" value="F:DNA binding"/>
    <property type="evidence" value="ECO:0007669"/>
    <property type="project" value="UniProtKB-KW"/>
</dbReference>
<proteinExistence type="inferred from homology"/>
<dbReference type="SUPFAM" id="SSF46785">
    <property type="entry name" value="Winged helix' DNA-binding domain"/>
    <property type="match status" value="1"/>
</dbReference>
<dbReference type="InterPro" id="IPR036390">
    <property type="entry name" value="WH_DNA-bd_sf"/>
</dbReference>
<accession>A0A2W4URY6</accession>